<dbReference type="Gene3D" id="1.10.530.10">
    <property type="match status" value="1"/>
</dbReference>
<evidence type="ECO:0000256" key="4">
    <source>
        <dbReference type="ARBA" id="ARBA00022529"/>
    </source>
</evidence>
<gene>
    <name evidence="11" type="ORF">KR093_006768</name>
</gene>
<dbReference type="PANTHER" id="PTHR11407">
    <property type="entry name" value="LYSOZYME C"/>
    <property type="match status" value="1"/>
</dbReference>
<dbReference type="PROSITE" id="PS51348">
    <property type="entry name" value="GLYCOSYL_HYDROL_F22_2"/>
    <property type="match status" value="1"/>
</dbReference>
<dbReference type="Proteomes" id="UP001200034">
    <property type="component" value="Unassembled WGS sequence"/>
</dbReference>
<dbReference type="CDD" id="cd16899">
    <property type="entry name" value="LYZ_C_invert"/>
    <property type="match status" value="1"/>
</dbReference>
<dbReference type="GO" id="GO:0042742">
    <property type="term" value="P:defense response to bacterium"/>
    <property type="evidence" value="ECO:0007669"/>
    <property type="project" value="UniProtKB-KW"/>
</dbReference>
<dbReference type="PANTHER" id="PTHR11407:SF36">
    <property type="entry name" value="GEO02684P1-RELATED"/>
    <property type="match status" value="1"/>
</dbReference>
<protein>
    <recommendedName>
        <fullName evidence="3">lysozyme</fullName>
        <ecNumber evidence="3">3.2.1.17</ecNumber>
    </recommendedName>
</protein>
<dbReference type="AlphaFoldDB" id="A0AAD4K0B3"/>
<sequence>YICHLVRIKTMGFTVLSTLVLLIIAVEAERSFDRCSLARELDNLDVPRNEIPHWVCIARHESSFRTWVIGPPNTDGSRDHGLFQINDLYWCQPSNGRFSHNGCHTMCEALRTDHIERALACAKKIQRHQGWNAWSVYQPHCDGNLPDVSDC</sequence>
<reference evidence="11" key="1">
    <citation type="journal article" date="2021" name="Mol. Ecol. Resour.">
        <title>Phylogenomic analyses of the genus Drosophila reveals genomic signals of climate adaptation.</title>
        <authorList>
            <person name="Li F."/>
            <person name="Rane R.V."/>
            <person name="Luria V."/>
            <person name="Xiong Z."/>
            <person name="Chen J."/>
            <person name="Li Z."/>
            <person name="Catullo R.A."/>
            <person name="Griffin P.C."/>
            <person name="Schiffer M."/>
            <person name="Pearce S."/>
            <person name="Lee S.F."/>
            <person name="McElroy K."/>
            <person name="Stocker A."/>
            <person name="Shirriffs J."/>
            <person name="Cockerell F."/>
            <person name="Coppin C."/>
            <person name="Sgro C.M."/>
            <person name="Karger A."/>
            <person name="Cain J.W."/>
            <person name="Weber J.A."/>
            <person name="Santpere G."/>
            <person name="Kirschner M.W."/>
            <person name="Hoffmann A.A."/>
            <person name="Oakeshott J.G."/>
            <person name="Zhang G."/>
        </authorList>
    </citation>
    <scope>NUCLEOTIDE SEQUENCE</scope>
    <source>
        <strain evidence="11">BGI-SZ-2011g</strain>
    </source>
</reference>
<dbReference type="GO" id="GO:0031640">
    <property type="term" value="P:killing of cells of another organism"/>
    <property type="evidence" value="ECO:0007669"/>
    <property type="project" value="UniProtKB-KW"/>
</dbReference>
<dbReference type="Pfam" id="PF00062">
    <property type="entry name" value="Lys"/>
    <property type="match status" value="1"/>
</dbReference>
<evidence type="ECO:0000313" key="11">
    <source>
        <dbReference type="EMBL" id="KAH8371263.1"/>
    </source>
</evidence>
<name>A0AAD4K0B3_9MUSC</name>
<keyword evidence="6 10" id="KW-0732">Signal</keyword>
<dbReference type="SMART" id="SM00263">
    <property type="entry name" value="LYZ1"/>
    <property type="match status" value="1"/>
</dbReference>
<feature type="chain" id="PRO_5042106444" description="lysozyme" evidence="10">
    <location>
        <begin position="29"/>
        <end position="151"/>
    </location>
</feature>
<dbReference type="InterPro" id="IPR001916">
    <property type="entry name" value="Glyco_hydro_22"/>
</dbReference>
<keyword evidence="8" id="KW-0378">Hydrolase</keyword>
<evidence type="ECO:0000256" key="3">
    <source>
        <dbReference type="ARBA" id="ARBA00012732"/>
    </source>
</evidence>
<comment type="similarity">
    <text evidence="2 9">Belongs to the glycosyl hydrolase 22 family.</text>
</comment>
<keyword evidence="7" id="KW-1015">Disulfide bond</keyword>
<proteinExistence type="inferred from homology"/>
<keyword evidence="4" id="KW-0929">Antimicrobial</keyword>
<dbReference type="EC" id="3.2.1.17" evidence="3"/>
<feature type="non-terminal residue" evidence="11">
    <location>
        <position position="151"/>
    </location>
</feature>
<comment type="catalytic activity">
    <reaction evidence="1">
        <text>Hydrolysis of (1-&gt;4)-beta-linkages between N-acetylmuramic acid and N-acetyl-D-glucosamine residues in a peptidoglycan and between N-acetyl-D-glucosamine residues in chitodextrins.</text>
        <dbReference type="EC" id="3.2.1.17"/>
    </reaction>
</comment>
<dbReference type="InterPro" id="IPR023346">
    <property type="entry name" value="Lysozyme-like_dom_sf"/>
</dbReference>
<evidence type="ECO:0000256" key="9">
    <source>
        <dbReference type="RuleBase" id="RU004440"/>
    </source>
</evidence>
<evidence type="ECO:0000256" key="5">
    <source>
        <dbReference type="ARBA" id="ARBA00022638"/>
    </source>
</evidence>
<feature type="signal peptide" evidence="10">
    <location>
        <begin position="1"/>
        <end position="28"/>
    </location>
</feature>
<keyword evidence="8" id="KW-0326">Glycosidase</keyword>
<dbReference type="FunFam" id="1.10.530.10:FF:000001">
    <property type="entry name" value="Lysozyme C"/>
    <property type="match status" value="1"/>
</dbReference>
<evidence type="ECO:0000313" key="12">
    <source>
        <dbReference type="Proteomes" id="UP001200034"/>
    </source>
</evidence>
<dbReference type="GO" id="GO:0003796">
    <property type="term" value="F:lysozyme activity"/>
    <property type="evidence" value="ECO:0007669"/>
    <property type="project" value="UniProtKB-EC"/>
</dbReference>
<evidence type="ECO:0000256" key="1">
    <source>
        <dbReference type="ARBA" id="ARBA00000632"/>
    </source>
</evidence>
<dbReference type="EMBL" id="JAJJHW010002585">
    <property type="protein sequence ID" value="KAH8371263.1"/>
    <property type="molecule type" value="Genomic_DNA"/>
</dbReference>
<organism evidence="11 12">
    <name type="scientific">Drosophila rubida</name>
    <dbReference type="NCBI Taxonomy" id="30044"/>
    <lineage>
        <taxon>Eukaryota</taxon>
        <taxon>Metazoa</taxon>
        <taxon>Ecdysozoa</taxon>
        <taxon>Arthropoda</taxon>
        <taxon>Hexapoda</taxon>
        <taxon>Insecta</taxon>
        <taxon>Pterygota</taxon>
        <taxon>Neoptera</taxon>
        <taxon>Endopterygota</taxon>
        <taxon>Diptera</taxon>
        <taxon>Brachycera</taxon>
        <taxon>Muscomorpha</taxon>
        <taxon>Ephydroidea</taxon>
        <taxon>Drosophilidae</taxon>
        <taxon>Drosophila</taxon>
    </lineage>
</organism>
<keyword evidence="5" id="KW-0081">Bacteriolytic enzyme</keyword>
<evidence type="ECO:0000256" key="7">
    <source>
        <dbReference type="ARBA" id="ARBA00023157"/>
    </source>
</evidence>
<comment type="caution">
    <text evidence="11">The sequence shown here is derived from an EMBL/GenBank/DDBJ whole genome shotgun (WGS) entry which is preliminary data.</text>
</comment>
<dbReference type="SUPFAM" id="SSF53955">
    <property type="entry name" value="Lysozyme-like"/>
    <property type="match status" value="1"/>
</dbReference>
<evidence type="ECO:0000256" key="2">
    <source>
        <dbReference type="ARBA" id="ARBA00010859"/>
    </source>
</evidence>
<evidence type="ECO:0000256" key="10">
    <source>
        <dbReference type="SAM" id="SignalP"/>
    </source>
</evidence>
<evidence type="ECO:0000256" key="8">
    <source>
        <dbReference type="ARBA" id="ARBA00023295"/>
    </source>
</evidence>
<evidence type="ECO:0000256" key="6">
    <source>
        <dbReference type="ARBA" id="ARBA00022729"/>
    </source>
</evidence>
<dbReference type="PRINTS" id="PR00135">
    <property type="entry name" value="LYZLACT"/>
</dbReference>
<dbReference type="PRINTS" id="PR00137">
    <property type="entry name" value="LYSOZYME"/>
</dbReference>
<dbReference type="InterPro" id="IPR000974">
    <property type="entry name" value="Glyco_hydro_22_lys"/>
</dbReference>
<feature type="non-terminal residue" evidence="11">
    <location>
        <position position="1"/>
    </location>
</feature>
<keyword evidence="12" id="KW-1185">Reference proteome</keyword>
<accession>A0AAD4K0B3</accession>